<dbReference type="EMBL" id="JACIBV010000003">
    <property type="protein sequence ID" value="MBB3733757.1"/>
    <property type="molecule type" value="Genomic_DNA"/>
</dbReference>
<keyword evidence="3" id="KW-1185">Reference proteome</keyword>
<dbReference type="Proteomes" id="UP000579945">
    <property type="component" value="Unassembled WGS sequence"/>
</dbReference>
<dbReference type="SUPFAM" id="SSF143011">
    <property type="entry name" value="RelE-like"/>
    <property type="match status" value="1"/>
</dbReference>
<gene>
    <name evidence="1" type="ORF">FHR33_000359</name>
    <name evidence="2" type="ORF">FHR33_009710</name>
</gene>
<evidence type="ECO:0000313" key="3">
    <source>
        <dbReference type="Proteomes" id="UP000579945"/>
    </source>
</evidence>
<dbReference type="EMBL" id="JACIBV010000001">
    <property type="protein sequence ID" value="MBB3724499.1"/>
    <property type="molecule type" value="Genomic_DNA"/>
</dbReference>
<organism evidence="1 3">
    <name type="scientific">Nonomuraea dietziae</name>
    <dbReference type="NCBI Taxonomy" id="65515"/>
    <lineage>
        <taxon>Bacteria</taxon>
        <taxon>Bacillati</taxon>
        <taxon>Actinomycetota</taxon>
        <taxon>Actinomycetes</taxon>
        <taxon>Streptosporangiales</taxon>
        <taxon>Streptosporangiaceae</taxon>
        <taxon>Nonomuraea</taxon>
    </lineage>
</organism>
<dbReference type="AlphaFoldDB" id="A0A7W5UWX3"/>
<dbReference type="RefSeq" id="WP_183642547.1">
    <property type="nucleotide sequence ID" value="NZ_BAAAXX010000094.1"/>
</dbReference>
<reference evidence="1 3" key="1">
    <citation type="submission" date="2020-08" db="EMBL/GenBank/DDBJ databases">
        <title>Sequencing the genomes of 1000 actinobacteria strains.</title>
        <authorList>
            <person name="Klenk H.-P."/>
        </authorList>
    </citation>
    <scope>NUCLEOTIDE SEQUENCE [LARGE SCALE GENOMIC DNA]</scope>
    <source>
        <strain evidence="1 3">DSM 44320</strain>
    </source>
</reference>
<comment type="caution">
    <text evidence="1">The sequence shown here is derived from an EMBL/GenBank/DDBJ whole genome shotgun (WGS) entry which is preliminary data.</text>
</comment>
<dbReference type="InterPro" id="IPR035093">
    <property type="entry name" value="RelE/ParE_toxin_dom_sf"/>
</dbReference>
<dbReference type="GeneID" id="95395689"/>
<proteinExistence type="predicted"/>
<evidence type="ECO:0000313" key="1">
    <source>
        <dbReference type="EMBL" id="MBB3724499.1"/>
    </source>
</evidence>
<accession>A0A7W5UWX3</accession>
<evidence type="ECO:0000313" key="2">
    <source>
        <dbReference type="EMBL" id="MBB3733757.1"/>
    </source>
</evidence>
<protein>
    <submittedName>
        <fullName evidence="1">Uncharacterized protein</fullName>
    </submittedName>
</protein>
<sequence length="81" mass="8958">MKRPVHFTPKVKDVLRSAAPTLRASIVDALLDLADDPTPPGAMPYADIPEAYELVTPTFRALYSYGPDLDHVSVWVLHINT</sequence>
<name>A0A7W5UWX3_9ACTN</name>